<dbReference type="GeneID" id="114788789"/>
<dbReference type="InterPro" id="IPR001323">
    <property type="entry name" value="EPO_TPO"/>
</dbReference>
<keyword evidence="6" id="KW-1015">Disulfide bond</keyword>
<comment type="subcellular location">
    <subcellularLocation>
        <location evidence="1">Secreted</location>
    </subcellularLocation>
</comment>
<evidence type="ECO:0000256" key="1">
    <source>
        <dbReference type="ARBA" id="ARBA00004613"/>
    </source>
</evidence>
<dbReference type="AlphaFoldDB" id="A0AAY4AAW4"/>
<dbReference type="Ensembl" id="ENSDCDT00010006188.1">
    <property type="protein sequence ID" value="ENSDCDP00010005979.1"/>
    <property type="gene ID" value="ENSDCDG00010002616.1"/>
</dbReference>
<keyword evidence="3" id="KW-0964">Secreted</keyword>
<dbReference type="GeneTree" id="ENSGT00390000006294"/>
<evidence type="ECO:0000313" key="8">
    <source>
        <dbReference type="Ensembl" id="ENSDCDP00010005979.1"/>
    </source>
</evidence>
<reference evidence="8" key="3">
    <citation type="submission" date="2025-09" db="UniProtKB">
        <authorList>
            <consortium name="Ensembl"/>
        </authorList>
    </citation>
    <scope>IDENTIFICATION</scope>
</reference>
<evidence type="ECO:0000256" key="2">
    <source>
        <dbReference type="ARBA" id="ARBA00005782"/>
    </source>
</evidence>
<gene>
    <name evidence="8" type="primary">THPO</name>
</gene>
<dbReference type="PANTHER" id="PTHR10560">
    <property type="entry name" value="THROMBOPOIETIN"/>
    <property type="match status" value="1"/>
</dbReference>
<proteinExistence type="inferred from homology"/>
<evidence type="ECO:0000256" key="6">
    <source>
        <dbReference type="ARBA" id="ARBA00023157"/>
    </source>
</evidence>
<name>A0AAY4AAW4_9TELE</name>
<organism evidence="8 9">
    <name type="scientific">Denticeps clupeoides</name>
    <name type="common">denticle herring</name>
    <dbReference type="NCBI Taxonomy" id="299321"/>
    <lineage>
        <taxon>Eukaryota</taxon>
        <taxon>Metazoa</taxon>
        <taxon>Chordata</taxon>
        <taxon>Craniata</taxon>
        <taxon>Vertebrata</taxon>
        <taxon>Euteleostomi</taxon>
        <taxon>Actinopterygii</taxon>
        <taxon>Neopterygii</taxon>
        <taxon>Teleostei</taxon>
        <taxon>Clupei</taxon>
        <taxon>Clupeiformes</taxon>
        <taxon>Denticipitoidei</taxon>
        <taxon>Denticipitidae</taxon>
        <taxon>Denticeps</taxon>
    </lineage>
</organism>
<dbReference type="GO" id="GO:0005576">
    <property type="term" value="C:extracellular region"/>
    <property type="evidence" value="ECO:0007669"/>
    <property type="project" value="UniProtKB-SubCell"/>
</dbReference>
<dbReference type="SUPFAM" id="SSF47266">
    <property type="entry name" value="4-helical cytokines"/>
    <property type="match status" value="1"/>
</dbReference>
<keyword evidence="4" id="KW-0372">Hormone</keyword>
<feature type="chain" id="PRO_5044250316" description="Thrombopoietin" evidence="7">
    <location>
        <begin position="23"/>
        <end position="184"/>
    </location>
</feature>
<dbReference type="GO" id="GO:0008283">
    <property type="term" value="P:cell population proliferation"/>
    <property type="evidence" value="ECO:0007669"/>
    <property type="project" value="InterPro"/>
</dbReference>
<dbReference type="Gene3D" id="1.20.1250.10">
    <property type="match status" value="1"/>
</dbReference>
<evidence type="ECO:0000256" key="3">
    <source>
        <dbReference type="ARBA" id="ARBA00022525"/>
    </source>
</evidence>
<keyword evidence="5 7" id="KW-0732">Signal</keyword>
<keyword evidence="9" id="KW-1185">Reference proteome</keyword>
<evidence type="ECO:0000256" key="7">
    <source>
        <dbReference type="SAM" id="SignalP"/>
    </source>
</evidence>
<dbReference type="Pfam" id="PF00758">
    <property type="entry name" value="EPO_TPO"/>
    <property type="match status" value="1"/>
</dbReference>
<evidence type="ECO:0000313" key="9">
    <source>
        <dbReference type="Proteomes" id="UP000694580"/>
    </source>
</evidence>
<dbReference type="InterPro" id="IPR009079">
    <property type="entry name" value="4_helix_cytokine-like_core"/>
</dbReference>
<reference evidence="8 9" key="1">
    <citation type="submission" date="2020-06" db="EMBL/GenBank/DDBJ databases">
        <authorList>
            <consortium name="Wellcome Sanger Institute Data Sharing"/>
        </authorList>
    </citation>
    <scope>NUCLEOTIDE SEQUENCE [LARGE SCALE GENOMIC DNA]</scope>
</reference>
<reference evidence="8" key="2">
    <citation type="submission" date="2025-08" db="UniProtKB">
        <authorList>
            <consortium name="Ensembl"/>
        </authorList>
    </citation>
    <scope>IDENTIFICATION</scope>
</reference>
<sequence length="184" mass="20510">MAVSNLLLPVLLLASALWHGQTRPADFVCDGDTRVKMNQVKELEAMVAECSSVNPLPSQIHLPRTRINVAAWKRKSVHEKRGEILLSLETLVQDVKAARKLVESGCGSSMLERLEHSAKNYLHIVSHLSIKAEPGNVDSPSQNKQTQDIGQVLKYFGQLLKGRLEWLIGDLKDSCRREEQGFSS</sequence>
<feature type="signal peptide" evidence="7">
    <location>
        <begin position="1"/>
        <end position="22"/>
    </location>
</feature>
<comment type="similarity">
    <text evidence="2">Belongs to the EPO/TPO family.</text>
</comment>
<dbReference type="Proteomes" id="UP000694580">
    <property type="component" value="Chromosome 4"/>
</dbReference>
<evidence type="ECO:0000256" key="5">
    <source>
        <dbReference type="ARBA" id="ARBA00022729"/>
    </source>
</evidence>
<evidence type="ECO:0000256" key="4">
    <source>
        <dbReference type="ARBA" id="ARBA00022702"/>
    </source>
</evidence>
<dbReference type="PANTHER" id="PTHR10560:SF0">
    <property type="entry name" value="THROMBOPOIETIN"/>
    <property type="match status" value="1"/>
</dbReference>
<dbReference type="RefSeq" id="XP_028833522.1">
    <property type="nucleotide sequence ID" value="XM_028977689.1"/>
</dbReference>
<accession>A0AAY4AAW4</accession>
<dbReference type="GO" id="GO:0005125">
    <property type="term" value="F:cytokine activity"/>
    <property type="evidence" value="ECO:0007669"/>
    <property type="project" value="InterPro"/>
</dbReference>
<dbReference type="GO" id="GO:0005179">
    <property type="term" value="F:hormone activity"/>
    <property type="evidence" value="ECO:0007669"/>
    <property type="project" value="UniProtKB-KW"/>
</dbReference>
<protein>
    <recommendedName>
        <fullName evidence="10">Thrombopoietin</fullName>
    </recommendedName>
</protein>
<evidence type="ECO:0008006" key="10">
    <source>
        <dbReference type="Google" id="ProtNLM"/>
    </source>
</evidence>
<dbReference type="InterPro" id="IPR003978">
    <property type="entry name" value="Thrombopoietin"/>
</dbReference>